<evidence type="ECO:0000259" key="3">
    <source>
        <dbReference type="Pfam" id="PF24626"/>
    </source>
</evidence>
<dbReference type="InterPro" id="IPR000477">
    <property type="entry name" value="RT_dom"/>
</dbReference>
<dbReference type="PANTHER" id="PTHR46148:SF59">
    <property type="entry name" value="NUCLEOTIDYLTRANSFERASE, RIBONUCLEASE H"/>
    <property type="match status" value="1"/>
</dbReference>
<feature type="compositionally biased region" description="Basic and acidic residues" evidence="1">
    <location>
        <begin position="1"/>
        <end position="18"/>
    </location>
</feature>
<accession>A0ABQ4WNC0</accession>
<organism evidence="4 5">
    <name type="scientific">Tanacetum coccineum</name>
    <dbReference type="NCBI Taxonomy" id="301880"/>
    <lineage>
        <taxon>Eukaryota</taxon>
        <taxon>Viridiplantae</taxon>
        <taxon>Streptophyta</taxon>
        <taxon>Embryophyta</taxon>
        <taxon>Tracheophyta</taxon>
        <taxon>Spermatophyta</taxon>
        <taxon>Magnoliopsida</taxon>
        <taxon>eudicotyledons</taxon>
        <taxon>Gunneridae</taxon>
        <taxon>Pentapetalae</taxon>
        <taxon>asterids</taxon>
        <taxon>campanulids</taxon>
        <taxon>Asterales</taxon>
        <taxon>Asteraceae</taxon>
        <taxon>Asteroideae</taxon>
        <taxon>Anthemideae</taxon>
        <taxon>Anthemidinae</taxon>
        <taxon>Tanacetum</taxon>
    </lineage>
</organism>
<dbReference type="PANTHER" id="PTHR46148">
    <property type="entry name" value="CHROMO DOMAIN-CONTAINING PROTEIN"/>
    <property type="match status" value="1"/>
</dbReference>
<dbReference type="InterPro" id="IPR056924">
    <property type="entry name" value="SH3_Tf2-1"/>
</dbReference>
<dbReference type="EMBL" id="BQNB010008795">
    <property type="protein sequence ID" value="GJS54407.1"/>
    <property type="molecule type" value="Genomic_DNA"/>
</dbReference>
<dbReference type="Pfam" id="PF24626">
    <property type="entry name" value="SH3_Tf2-1"/>
    <property type="match status" value="1"/>
</dbReference>
<keyword evidence="4" id="KW-0548">Nucleotidyltransferase</keyword>
<evidence type="ECO:0000313" key="5">
    <source>
        <dbReference type="Proteomes" id="UP001151760"/>
    </source>
</evidence>
<keyword evidence="4" id="KW-0695">RNA-directed DNA polymerase</keyword>
<dbReference type="Proteomes" id="UP001151760">
    <property type="component" value="Unassembled WGS sequence"/>
</dbReference>
<reference evidence="4" key="2">
    <citation type="submission" date="2022-01" db="EMBL/GenBank/DDBJ databases">
        <authorList>
            <person name="Yamashiro T."/>
            <person name="Shiraishi A."/>
            <person name="Satake H."/>
            <person name="Nakayama K."/>
        </authorList>
    </citation>
    <scope>NUCLEOTIDE SEQUENCE</scope>
</reference>
<keyword evidence="5" id="KW-1185">Reference proteome</keyword>
<evidence type="ECO:0000259" key="2">
    <source>
        <dbReference type="Pfam" id="PF00078"/>
    </source>
</evidence>
<comment type="caution">
    <text evidence="4">The sequence shown here is derived from an EMBL/GenBank/DDBJ whole genome shotgun (WGS) entry which is preliminary data.</text>
</comment>
<dbReference type="Pfam" id="PF08284">
    <property type="entry name" value="RVP_2"/>
    <property type="match status" value="1"/>
</dbReference>
<evidence type="ECO:0000256" key="1">
    <source>
        <dbReference type="SAM" id="MobiDB-lite"/>
    </source>
</evidence>
<sequence>MEFLEDTSRIEVEGKDDVEGPVGSVSNVDTKNWNEDDDEEEQVKDSYFTMASPHADSNHIYDDLFGLDELIKKAINKDLQEEELSDPIFPPGFTPDEANYNHEDKKTIIEGTQDSNVGSFREGSGDDVIEFGQAMGFDMKGCEKDMKLGRSGGILCVWDKRAFSKTKEFLCENFVAMEGIWKSSNTSIMIVSIYAPQYLGGYMYTWSNKEASKSKIDRFLILEGLLSTYPNLSGLILTRHLSDHRPLLLHESRADYGPTPFRMFPLCKEKVDDHKKLKKEISSKLCEIDKCIDNGQSSTSDMDNRVQLTKLLCDIDRKESIDLAQKAKVKWAIEGDENSKYFHVIINKKRCQLTVRGILVDGEWVDSPDRKRELEDNITLEEVKQAVWDCGSDKSSGPDGFTFKFFKTFWHLVGDDVFRAISYFFTSSQFPIGCNSFFVTLIPKVQDAKLVNEFRPIILIGCQYKIVGKILANRLSLVINDLVSIEQSAFIKARQILDGPFILNETISWCKNHNHKAVVLKFDFEKAYDSVRWDFLDGAEIDERKMTWISWKKVLAHKQDGGCNIRDLTRWITCGYPWPELEGKRFVSLIPLSRESFDVIVGMDWLSKRKFVIVCHEKVVRIPLEGDEILRVHGERTQGVVKTLMNTKVLLVGSVMDEAHASRFRWMIYLVVLADATERVRDAIGFEYCLVSSRGWTKKCRSHVLWAEIEGSSLIGPELVLETTDKVVLIKEKLKAARDCQKSYADKRRKPLEFEVGDQVLLKVSPWKGVVRFGKKGKLAPRYVGPFEILERIGLIAYRLRLPEELNSIKVNKTLHFVEEPVEIMDREIKKLKCRKIALVKVRWNSKRGPEFT</sequence>
<dbReference type="Pfam" id="PF00078">
    <property type="entry name" value="RVT_1"/>
    <property type="match status" value="1"/>
</dbReference>
<feature type="domain" description="Tf2-1-like SH3-like" evidence="3">
    <location>
        <begin position="757"/>
        <end position="809"/>
    </location>
</feature>
<feature type="domain" description="Reverse transcriptase" evidence="2">
    <location>
        <begin position="443"/>
        <end position="542"/>
    </location>
</feature>
<protein>
    <submittedName>
        <fullName evidence="4">RNA-directed DNA polymerase, eukaryota</fullName>
    </submittedName>
</protein>
<proteinExistence type="predicted"/>
<evidence type="ECO:0000313" key="4">
    <source>
        <dbReference type="EMBL" id="GJS54407.1"/>
    </source>
</evidence>
<keyword evidence="4" id="KW-0808">Transferase</keyword>
<feature type="region of interest" description="Disordered" evidence="1">
    <location>
        <begin position="1"/>
        <end position="40"/>
    </location>
</feature>
<dbReference type="GO" id="GO:0003964">
    <property type="term" value="F:RNA-directed DNA polymerase activity"/>
    <property type="evidence" value="ECO:0007669"/>
    <property type="project" value="UniProtKB-KW"/>
</dbReference>
<name>A0ABQ4WNC0_9ASTR</name>
<reference evidence="4" key="1">
    <citation type="journal article" date="2022" name="Int. J. Mol. Sci.">
        <title>Draft Genome of Tanacetum Coccineum: Genomic Comparison of Closely Related Tanacetum-Family Plants.</title>
        <authorList>
            <person name="Yamashiro T."/>
            <person name="Shiraishi A."/>
            <person name="Nakayama K."/>
            <person name="Satake H."/>
        </authorList>
    </citation>
    <scope>NUCLEOTIDE SEQUENCE</scope>
</reference>
<gene>
    <name evidence="4" type="ORF">Tco_0627769</name>
</gene>